<reference evidence="1 2" key="1">
    <citation type="submission" date="2018-10" db="EMBL/GenBank/DDBJ databases">
        <title>Genomic Encyclopedia of Archaeal and Bacterial Type Strains, Phase II (KMG-II): from individual species to whole genera.</title>
        <authorList>
            <person name="Goeker M."/>
        </authorList>
    </citation>
    <scope>NUCLEOTIDE SEQUENCE [LARGE SCALE GENOMIC DNA]</scope>
    <source>
        <strain evidence="1 2">DSM 18602</strain>
    </source>
</reference>
<proteinExistence type="predicted"/>
<protein>
    <submittedName>
        <fullName evidence="1">Uncharacterized protein</fullName>
    </submittedName>
</protein>
<dbReference type="EMBL" id="RBKU01000001">
    <property type="protein sequence ID" value="RKR83301.1"/>
    <property type="molecule type" value="Genomic_DNA"/>
</dbReference>
<name>A0A495J3P9_9SPHI</name>
<comment type="caution">
    <text evidence="1">The sequence shown here is derived from an EMBL/GenBank/DDBJ whole genome shotgun (WGS) entry which is preliminary data.</text>
</comment>
<dbReference type="RefSeq" id="WP_121198815.1">
    <property type="nucleotide sequence ID" value="NZ_RBKU01000001.1"/>
</dbReference>
<dbReference type="AlphaFoldDB" id="A0A495J3P9"/>
<gene>
    <name evidence="1" type="ORF">BDD43_3506</name>
</gene>
<dbReference type="OrthoDB" id="793431at2"/>
<accession>A0A495J3P9</accession>
<dbReference type="Proteomes" id="UP000268007">
    <property type="component" value="Unassembled WGS sequence"/>
</dbReference>
<sequence>MIKIKLNNKPYNFPTNLNEIRLGQWLQLRTANGGQIGDIAILTGLDASHIAGFKTDDDFKRCLALLQVLRNNFESDLKKAKIPDTIQLGDKTITIPKKLELEPIGAYVGVYNVIASEYNTFEANGNNFSDDKMIADILAYYLWKPYNNESAVYSDEAVDDPEYRKLILNIGYLDAATIAMFFFRKFPNL</sequence>
<keyword evidence="2" id="KW-1185">Reference proteome</keyword>
<evidence type="ECO:0000313" key="1">
    <source>
        <dbReference type="EMBL" id="RKR83301.1"/>
    </source>
</evidence>
<organism evidence="1 2">
    <name type="scientific">Mucilaginibacter gracilis</name>
    <dbReference type="NCBI Taxonomy" id="423350"/>
    <lineage>
        <taxon>Bacteria</taxon>
        <taxon>Pseudomonadati</taxon>
        <taxon>Bacteroidota</taxon>
        <taxon>Sphingobacteriia</taxon>
        <taxon>Sphingobacteriales</taxon>
        <taxon>Sphingobacteriaceae</taxon>
        <taxon>Mucilaginibacter</taxon>
    </lineage>
</organism>
<evidence type="ECO:0000313" key="2">
    <source>
        <dbReference type="Proteomes" id="UP000268007"/>
    </source>
</evidence>